<evidence type="ECO:0000256" key="1">
    <source>
        <dbReference type="SAM" id="MobiDB-lite"/>
    </source>
</evidence>
<sequence>MLSTNINRGEQLRKETHGRLDQSGAEAIFCSSSKPCPDDYHCVRPESDRSGVCCPLPVLTDSSREEKRQKLLVEF</sequence>
<reference evidence="4" key="1">
    <citation type="submission" date="2017-02" db="UniProtKB">
        <authorList>
            <consortium name="WormBaseParasite"/>
        </authorList>
    </citation>
    <scope>IDENTIFICATION</scope>
</reference>
<dbReference type="InterPro" id="IPR028150">
    <property type="entry name" value="Lustrin_cystein"/>
</dbReference>
<proteinExistence type="predicted"/>
<protein>
    <submittedName>
        <fullName evidence="4">Thyroglobulin type-1 domain-containing protein</fullName>
    </submittedName>
</protein>
<accession>A0A0N4XQ41</accession>
<reference evidence="2 3" key="2">
    <citation type="submission" date="2018-11" db="EMBL/GenBank/DDBJ databases">
        <authorList>
            <consortium name="Pathogen Informatics"/>
        </authorList>
    </citation>
    <scope>NUCLEOTIDE SEQUENCE [LARGE SCALE GENOMIC DNA]</scope>
</reference>
<keyword evidence="3" id="KW-1185">Reference proteome</keyword>
<feature type="compositionally biased region" description="Basic and acidic residues" evidence="1">
    <location>
        <begin position="10"/>
        <end position="20"/>
    </location>
</feature>
<evidence type="ECO:0000313" key="4">
    <source>
        <dbReference type="WBParaSite" id="NBR_0000464301-mRNA-1"/>
    </source>
</evidence>
<organism evidence="4">
    <name type="scientific">Nippostrongylus brasiliensis</name>
    <name type="common">Rat hookworm</name>
    <dbReference type="NCBI Taxonomy" id="27835"/>
    <lineage>
        <taxon>Eukaryota</taxon>
        <taxon>Metazoa</taxon>
        <taxon>Ecdysozoa</taxon>
        <taxon>Nematoda</taxon>
        <taxon>Chromadorea</taxon>
        <taxon>Rhabditida</taxon>
        <taxon>Rhabditina</taxon>
        <taxon>Rhabditomorpha</taxon>
        <taxon>Strongyloidea</taxon>
        <taxon>Heligmosomidae</taxon>
        <taxon>Nippostrongylus</taxon>
    </lineage>
</organism>
<dbReference type="Pfam" id="PF14625">
    <property type="entry name" value="Lustrin_cystein"/>
    <property type="match status" value="1"/>
</dbReference>
<evidence type="ECO:0000313" key="2">
    <source>
        <dbReference type="EMBL" id="VDL68231.1"/>
    </source>
</evidence>
<dbReference type="WBParaSite" id="NBR_0000464301-mRNA-1">
    <property type="protein sequence ID" value="NBR_0000464301-mRNA-1"/>
    <property type="gene ID" value="NBR_0000464301"/>
</dbReference>
<evidence type="ECO:0000313" key="3">
    <source>
        <dbReference type="Proteomes" id="UP000271162"/>
    </source>
</evidence>
<gene>
    <name evidence="2" type="ORF">NBR_LOCUS4642</name>
</gene>
<dbReference type="Proteomes" id="UP000271162">
    <property type="component" value="Unassembled WGS sequence"/>
</dbReference>
<dbReference type="EMBL" id="UYSL01009122">
    <property type="protein sequence ID" value="VDL68231.1"/>
    <property type="molecule type" value="Genomic_DNA"/>
</dbReference>
<name>A0A0N4XQ41_NIPBR</name>
<feature type="region of interest" description="Disordered" evidence="1">
    <location>
        <begin position="1"/>
        <end position="22"/>
    </location>
</feature>
<dbReference type="AlphaFoldDB" id="A0A0N4XQ41"/>